<feature type="domain" description="GtrA/DPMS transmembrane" evidence="7">
    <location>
        <begin position="18"/>
        <end position="131"/>
    </location>
</feature>
<proteinExistence type="inferred from homology"/>
<evidence type="ECO:0000256" key="2">
    <source>
        <dbReference type="ARBA" id="ARBA00009399"/>
    </source>
</evidence>
<protein>
    <submittedName>
        <fullName evidence="8">GtrA family protein</fullName>
    </submittedName>
</protein>
<keyword evidence="4 6" id="KW-1133">Transmembrane helix</keyword>
<dbReference type="RefSeq" id="WP_377284114.1">
    <property type="nucleotide sequence ID" value="NZ_JBHRSI010000011.1"/>
</dbReference>
<evidence type="ECO:0000256" key="4">
    <source>
        <dbReference type="ARBA" id="ARBA00022989"/>
    </source>
</evidence>
<name>A0ABW4N3U6_9CAUL</name>
<comment type="caution">
    <text evidence="8">The sequence shown here is derived from an EMBL/GenBank/DDBJ whole genome shotgun (WGS) entry which is preliminary data.</text>
</comment>
<sequence length="136" mass="14597">MSRPLEPLVRLIRQGAVFGVVGVAATLTHVLIALALEGLAGLEPLIANLIGYTCGIGVSYLGHARLTFASPARDGAQFARFLAVTLFALGLNQLIVWICVHRIGWPFWAALIAVVLLVPGPTFVLAKLWAFRRPSV</sequence>
<evidence type="ECO:0000259" key="7">
    <source>
        <dbReference type="Pfam" id="PF04138"/>
    </source>
</evidence>
<organism evidence="8 9">
    <name type="scientific">Phenylobacterium terrae</name>
    <dbReference type="NCBI Taxonomy" id="2665495"/>
    <lineage>
        <taxon>Bacteria</taxon>
        <taxon>Pseudomonadati</taxon>
        <taxon>Pseudomonadota</taxon>
        <taxon>Alphaproteobacteria</taxon>
        <taxon>Caulobacterales</taxon>
        <taxon>Caulobacteraceae</taxon>
        <taxon>Phenylobacterium</taxon>
    </lineage>
</organism>
<keyword evidence="5 6" id="KW-0472">Membrane</keyword>
<comment type="subcellular location">
    <subcellularLocation>
        <location evidence="1">Membrane</location>
        <topology evidence="1">Multi-pass membrane protein</topology>
    </subcellularLocation>
</comment>
<keyword evidence="3 6" id="KW-0812">Transmembrane</keyword>
<keyword evidence="9" id="KW-1185">Reference proteome</keyword>
<dbReference type="Proteomes" id="UP001597237">
    <property type="component" value="Unassembled WGS sequence"/>
</dbReference>
<feature type="transmembrane region" description="Helical" evidence="6">
    <location>
        <begin position="78"/>
        <end position="99"/>
    </location>
</feature>
<evidence type="ECO:0000256" key="5">
    <source>
        <dbReference type="ARBA" id="ARBA00023136"/>
    </source>
</evidence>
<dbReference type="PANTHER" id="PTHR38459:SF1">
    <property type="entry name" value="PROPHAGE BACTOPRENOL-LINKED GLUCOSE TRANSLOCASE HOMOLOG"/>
    <property type="match status" value="1"/>
</dbReference>
<evidence type="ECO:0000313" key="9">
    <source>
        <dbReference type="Proteomes" id="UP001597237"/>
    </source>
</evidence>
<accession>A0ABW4N3U6</accession>
<dbReference type="PANTHER" id="PTHR38459">
    <property type="entry name" value="PROPHAGE BACTOPRENOL-LINKED GLUCOSE TRANSLOCASE HOMOLOG"/>
    <property type="match status" value="1"/>
</dbReference>
<reference evidence="9" key="1">
    <citation type="journal article" date="2019" name="Int. J. Syst. Evol. Microbiol.">
        <title>The Global Catalogue of Microorganisms (GCM) 10K type strain sequencing project: providing services to taxonomists for standard genome sequencing and annotation.</title>
        <authorList>
            <consortium name="The Broad Institute Genomics Platform"/>
            <consortium name="The Broad Institute Genome Sequencing Center for Infectious Disease"/>
            <person name="Wu L."/>
            <person name="Ma J."/>
        </authorList>
    </citation>
    <scope>NUCLEOTIDE SEQUENCE [LARGE SCALE GENOMIC DNA]</scope>
    <source>
        <strain evidence="9">DFY28</strain>
    </source>
</reference>
<feature type="transmembrane region" description="Helical" evidence="6">
    <location>
        <begin position="12"/>
        <end position="34"/>
    </location>
</feature>
<dbReference type="InterPro" id="IPR007267">
    <property type="entry name" value="GtrA_DPMS_TM"/>
</dbReference>
<dbReference type="Pfam" id="PF04138">
    <property type="entry name" value="GtrA_DPMS_TM"/>
    <property type="match status" value="1"/>
</dbReference>
<feature type="transmembrane region" description="Helical" evidence="6">
    <location>
        <begin position="46"/>
        <end position="66"/>
    </location>
</feature>
<feature type="transmembrane region" description="Helical" evidence="6">
    <location>
        <begin position="105"/>
        <end position="130"/>
    </location>
</feature>
<evidence type="ECO:0000256" key="1">
    <source>
        <dbReference type="ARBA" id="ARBA00004141"/>
    </source>
</evidence>
<evidence type="ECO:0000256" key="6">
    <source>
        <dbReference type="SAM" id="Phobius"/>
    </source>
</evidence>
<evidence type="ECO:0000313" key="8">
    <source>
        <dbReference type="EMBL" id="MFD1784802.1"/>
    </source>
</evidence>
<dbReference type="InterPro" id="IPR051401">
    <property type="entry name" value="GtrA_CellWall_Glycosyl"/>
</dbReference>
<gene>
    <name evidence="8" type="ORF">ACFSC0_15465</name>
</gene>
<evidence type="ECO:0000256" key="3">
    <source>
        <dbReference type="ARBA" id="ARBA00022692"/>
    </source>
</evidence>
<comment type="similarity">
    <text evidence="2">Belongs to the GtrA family.</text>
</comment>
<dbReference type="EMBL" id="JBHUEY010000006">
    <property type="protein sequence ID" value="MFD1784802.1"/>
    <property type="molecule type" value="Genomic_DNA"/>
</dbReference>